<name>A0ABD3M2Y6_9STRA</name>
<dbReference type="Proteomes" id="UP001530293">
    <property type="component" value="Unassembled WGS sequence"/>
</dbReference>
<comment type="caution">
    <text evidence="1">The sequence shown here is derived from an EMBL/GenBank/DDBJ whole genome shotgun (WGS) entry which is preliminary data.</text>
</comment>
<proteinExistence type="predicted"/>
<sequence>MNMKPIQSPSSNSTPRYNLAINPPYQINYRAKRAGKHITATKRRITFQFGFSSAENIAAGRTEADCRGEEHEVVLIWSHITGKRQLYMDGREFHHSKAARGNTRFEHSWSITGNHVLKIIANGTPPMGEAARAMHRQFDLELDGMSFFSFCKIYELGTTASAGSAATGGAALSRRERNDDYAAAALPALTYSYRGAAYDTRDDNDYEEEDVQESPMPVVTVLPPVVVDLFDSQPSMSFPVASNLPLLTSSSTNSSSYAYDDNNSSLDTSFGSTVNAVPQPQPTVTADNTPTNCRALVPMNEENIDPVSKSMMNLVNLDDITATPQVQQQLLAPIPSSSYQTNRANQQSNNCGLIGRAPTLAEIRGSSQSPSTIPVQREVMKVHHNPSYPAAAQQGYYQAQQQPQSSYQGYQSAVAAPSYGYSAPPSHQYYAAPPTMGYAPAY</sequence>
<keyword evidence="2" id="KW-1185">Reference proteome</keyword>
<reference evidence="1 2" key="1">
    <citation type="submission" date="2024-10" db="EMBL/GenBank/DDBJ databases">
        <title>Updated reference genomes for cyclostephanoid diatoms.</title>
        <authorList>
            <person name="Roberts W.R."/>
            <person name="Alverson A.J."/>
        </authorList>
    </citation>
    <scope>NUCLEOTIDE SEQUENCE [LARGE SCALE GENOMIC DNA]</scope>
    <source>
        <strain evidence="1 2">AJA232-27</strain>
    </source>
</reference>
<evidence type="ECO:0000313" key="1">
    <source>
        <dbReference type="EMBL" id="KAL3756441.1"/>
    </source>
</evidence>
<protein>
    <submittedName>
        <fullName evidence="1">Uncharacterized protein</fullName>
    </submittedName>
</protein>
<organism evidence="1 2">
    <name type="scientific">Discostella pseudostelligera</name>
    <dbReference type="NCBI Taxonomy" id="259834"/>
    <lineage>
        <taxon>Eukaryota</taxon>
        <taxon>Sar</taxon>
        <taxon>Stramenopiles</taxon>
        <taxon>Ochrophyta</taxon>
        <taxon>Bacillariophyta</taxon>
        <taxon>Coscinodiscophyceae</taxon>
        <taxon>Thalassiosirophycidae</taxon>
        <taxon>Stephanodiscales</taxon>
        <taxon>Stephanodiscaceae</taxon>
        <taxon>Discostella</taxon>
    </lineage>
</organism>
<dbReference type="AlphaFoldDB" id="A0ABD3M2Y6"/>
<accession>A0ABD3M2Y6</accession>
<gene>
    <name evidence="1" type="ORF">ACHAWU_001347</name>
</gene>
<evidence type="ECO:0000313" key="2">
    <source>
        <dbReference type="Proteomes" id="UP001530293"/>
    </source>
</evidence>
<dbReference type="EMBL" id="JALLBG020000304">
    <property type="protein sequence ID" value="KAL3756441.1"/>
    <property type="molecule type" value="Genomic_DNA"/>
</dbReference>